<protein>
    <recommendedName>
        <fullName evidence="1">YqaJ viral recombinase domain-containing protein</fullName>
    </recommendedName>
</protein>
<dbReference type="AlphaFoldDB" id="A0A6C0F6L9"/>
<dbReference type="InterPro" id="IPR019080">
    <property type="entry name" value="YqaJ_viral_recombinase"/>
</dbReference>
<evidence type="ECO:0000313" key="2">
    <source>
        <dbReference type="EMBL" id="QHT34805.1"/>
    </source>
</evidence>
<dbReference type="EMBL" id="MN739010">
    <property type="protein sequence ID" value="QHT34805.1"/>
    <property type="molecule type" value="Genomic_DNA"/>
</dbReference>
<proteinExistence type="predicted"/>
<dbReference type="InterPro" id="IPR011335">
    <property type="entry name" value="Restrct_endonuc-II-like"/>
</dbReference>
<dbReference type="InterPro" id="IPR051703">
    <property type="entry name" value="NF-kappa-B_Signaling_Reg"/>
</dbReference>
<reference evidence="2" key="1">
    <citation type="journal article" date="2020" name="Nature">
        <title>Giant virus diversity and host interactions through global metagenomics.</title>
        <authorList>
            <person name="Schulz F."/>
            <person name="Roux S."/>
            <person name="Paez-Espino D."/>
            <person name="Jungbluth S."/>
            <person name="Walsh D.A."/>
            <person name="Denef V.J."/>
            <person name="McMahon K.D."/>
            <person name="Konstantinidis K.T."/>
            <person name="Eloe-Fadrosh E.A."/>
            <person name="Kyrpides N.C."/>
            <person name="Woyke T."/>
        </authorList>
    </citation>
    <scope>NUCLEOTIDE SEQUENCE</scope>
    <source>
        <strain evidence="2">GVMAG-M-3300009164-40</strain>
    </source>
</reference>
<dbReference type="PANTHER" id="PTHR46609">
    <property type="entry name" value="EXONUCLEASE, PHAGE-TYPE/RECB, C-TERMINAL DOMAIN-CONTAINING PROTEIN"/>
    <property type="match status" value="1"/>
</dbReference>
<dbReference type="Gene3D" id="3.90.320.10">
    <property type="match status" value="1"/>
</dbReference>
<dbReference type="CDD" id="cd22343">
    <property type="entry name" value="PDDEXK_lambda_exonuclease-like"/>
    <property type="match status" value="1"/>
</dbReference>
<name>A0A6C0F6L9_9ZZZZ</name>
<dbReference type="SUPFAM" id="SSF52980">
    <property type="entry name" value="Restriction endonuclease-like"/>
    <property type="match status" value="1"/>
</dbReference>
<feature type="domain" description="YqaJ viral recombinase" evidence="1">
    <location>
        <begin position="21"/>
        <end position="163"/>
    </location>
</feature>
<organism evidence="2">
    <name type="scientific">viral metagenome</name>
    <dbReference type="NCBI Taxonomy" id="1070528"/>
    <lineage>
        <taxon>unclassified sequences</taxon>
        <taxon>metagenomes</taxon>
        <taxon>organismal metagenomes</taxon>
    </lineage>
</organism>
<dbReference type="PANTHER" id="PTHR46609:SF6">
    <property type="entry name" value="EXONUCLEASE, PHAGE-TYPE_RECB, C-TERMINAL DOMAIN-CONTAINING PROTEIN-RELATED"/>
    <property type="match status" value="1"/>
</dbReference>
<evidence type="ECO:0000259" key="1">
    <source>
        <dbReference type="Pfam" id="PF09588"/>
    </source>
</evidence>
<accession>A0A6C0F6L9</accession>
<sequence length="283" mass="33057">MNHVELLLEKYGQDDQRTDAWHAKRGEMLTASEIHKACKDASPALKHEIVMSKLVPRERTPAGTGPKALLWGTRFEPIAKLIYTTHFQGGIEIVDTTCVPHPVHSFLGASPDGIIVTENKDDFRYGKLVEFKCPISREFSDSTPIPEVYYHQMQLQLECTGMQECEYIEMKFREVNYSTWVDVKDKIKSFYVVFEDGEVVYRDLNDQRDVPTWRREVLDEKDDRDFSTMYWYFDTIRSTTVPRDPQWLSSNLESFTEIWNTIQEHRKNGTLPEHPKEKTTLVL</sequence>
<dbReference type="Pfam" id="PF09588">
    <property type="entry name" value="YqaJ"/>
    <property type="match status" value="1"/>
</dbReference>
<dbReference type="InterPro" id="IPR011604">
    <property type="entry name" value="PDDEXK-like_dom_sf"/>
</dbReference>